<sequence length="468" mass="51667">MDRSDEDIKIQKQEESSDDAASITVIDLNKEWTQEAFAQEELDPYFQAGQGDSGEGDRIESEQFGELPLVFQFPGNMDDSAKVYSCHICNFKTAFKNSLVNHQAVHSDARPWICEICDYAAKRKQDLKKHLQTMHGLVVDSLALKPGINPFSSSASSSSLTSPVESKPHVANSSPLHGNAAGSMHGHQQVVNSSIPPVPTSVQMTGAVPGLLSTAGKFLADKFPYSQVCSDVGVAKPGLPPLSVRDSNFLSSMDSDTELSDDISMSDHKKGLVARNVHYQSVANSKRLPSVREMLLKDKLHHSSNTEDKSLFRTSSSPSELESGPTREQSKSSGIADHWHCELETESKRGRKQILLDSYEGRSPDSEKGCSSAKMGRYLFASELSAHVTSQSDQGTNMEPMSSTVMRSKSLETKRSFHCAHCDILFFENALYLMHMGLHDGTNPWKCAICKCTFFEKYSFTSHFINQH</sequence>
<feature type="compositionally biased region" description="Low complexity" evidence="9">
    <location>
        <begin position="155"/>
        <end position="165"/>
    </location>
</feature>
<evidence type="ECO:0000256" key="9">
    <source>
        <dbReference type="SAM" id="MobiDB-lite"/>
    </source>
</evidence>
<dbReference type="PANTHER" id="PTHR24404:SF114">
    <property type="entry name" value="KLUMPFUSS, ISOFORM B-RELATED"/>
    <property type="match status" value="1"/>
</dbReference>
<feature type="compositionally biased region" description="Polar residues" evidence="9">
    <location>
        <begin position="189"/>
        <end position="198"/>
    </location>
</feature>
<dbReference type="GO" id="GO:0008270">
    <property type="term" value="F:zinc ion binding"/>
    <property type="evidence" value="ECO:0007669"/>
    <property type="project" value="UniProtKB-KW"/>
</dbReference>
<name>A0A2T7PIP8_POMCA</name>
<evidence type="ECO:0000256" key="1">
    <source>
        <dbReference type="ARBA" id="ARBA00004123"/>
    </source>
</evidence>
<dbReference type="PROSITE" id="PS00028">
    <property type="entry name" value="ZINC_FINGER_C2H2_1"/>
    <property type="match status" value="2"/>
</dbReference>
<evidence type="ECO:0000256" key="3">
    <source>
        <dbReference type="ARBA" id="ARBA00022737"/>
    </source>
</evidence>
<evidence type="ECO:0000256" key="5">
    <source>
        <dbReference type="ARBA" id="ARBA00022833"/>
    </source>
</evidence>
<dbReference type="PANTHER" id="PTHR24404">
    <property type="entry name" value="ZINC FINGER PROTEIN"/>
    <property type="match status" value="1"/>
</dbReference>
<feature type="region of interest" description="Disordered" evidence="9">
    <location>
        <begin position="300"/>
        <end position="336"/>
    </location>
</feature>
<reference evidence="11 12" key="1">
    <citation type="submission" date="2018-04" db="EMBL/GenBank/DDBJ databases">
        <title>The genome of golden apple snail Pomacea canaliculata provides insight into stress tolerance and invasive adaptation.</title>
        <authorList>
            <person name="Liu C."/>
            <person name="Liu B."/>
            <person name="Ren Y."/>
            <person name="Zhang Y."/>
            <person name="Wang H."/>
            <person name="Li S."/>
            <person name="Jiang F."/>
            <person name="Yin L."/>
            <person name="Zhang G."/>
            <person name="Qian W."/>
            <person name="Fan W."/>
        </authorList>
    </citation>
    <scope>NUCLEOTIDE SEQUENCE [LARGE SCALE GENOMIC DNA]</scope>
    <source>
        <strain evidence="11">SZHN2017</strain>
        <tissue evidence="11">Muscle</tissue>
    </source>
</reference>
<dbReference type="AlphaFoldDB" id="A0A2T7PIP8"/>
<keyword evidence="5" id="KW-0862">Zinc</keyword>
<evidence type="ECO:0000256" key="8">
    <source>
        <dbReference type="PROSITE-ProRule" id="PRU00042"/>
    </source>
</evidence>
<gene>
    <name evidence="11" type="ORF">C0Q70_04559</name>
</gene>
<evidence type="ECO:0000313" key="12">
    <source>
        <dbReference type="Proteomes" id="UP000245119"/>
    </source>
</evidence>
<dbReference type="GO" id="GO:0006357">
    <property type="term" value="P:regulation of transcription by RNA polymerase II"/>
    <property type="evidence" value="ECO:0007669"/>
    <property type="project" value="TreeGrafter"/>
</dbReference>
<dbReference type="InterPro" id="IPR036236">
    <property type="entry name" value="Znf_C2H2_sf"/>
</dbReference>
<protein>
    <recommendedName>
        <fullName evidence="10">C2H2-type domain-containing protein</fullName>
    </recommendedName>
</protein>
<dbReference type="Proteomes" id="UP000245119">
    <property type="component" value="Linkage Group LG3"/>
</dbReference>
<dbReference type="InterPro" id="IPR013087">
    <property type="entry name" value="Znf_C2H2_type"/>
</dbReference>
<dbReference type="Pfam" id="PF00096">
    <property type="entry name" value="zf-C2H2"/>
    <property type="match status" value="1"/>
</dbReference>
<dbReference type="GO" id="GO:0005634">
    <property type="term" value="C:nucleus"/>
    <property type="evidence" value="ECO:0007669"/>
    <property type="project" value="UniProtKB-SubCell"/>
</dbReference>
<feature type="domain" description="C2H2-type" evidence="10">
    <location>
        <begin position="84"/>
        <end position="111"/>
    </location>
</feature>
<dbReference type="SUPFAM" id="SSF57667">
    <property type="entry name" value="beta-beta-alpha zinc fingers"/>
    <property type="match status" value="2"/>
</dbReference>
<dbReference type="SMART" id="SM00355">
    <property type="entry name" value="ZnF_C2H2"/>
    <property type="match status" value="4"/>
</dbReference>
<dbReference type="Gene3D" id="3.30.160.60">
    <property type="entry name" value="Classic Zinc Finger"/>
    <property type="match status" value="2"/>
</dbReference>
<keyword evidence="6" id="KW-0238">DNA-binding</keyword>
<accession>A0A2T7PIP8</accession>
<keyword evidence="7" id="KW-0539">Nucleus</keyword>
<comment type="subcellular location">
    <subcellularLocation>
        <location evidence="1">Nucleus</location>
    </subcellularLocation>
</comment>
<feature type="region of interest" description="Disordered" evidence="9">
    <location>
        <begin position="1"/>
        <end position="21"/>
    </location>
</feature>
<comment type="caution">
    <text evidence="11">The sequence shown here is derived from an EMBL/GenBank/DDBJ whole genome shotgun (WGS) entry which is preliminary data.</text>
</comment>
<evidence type="ECO:0000313" key="11">
    <source>
        <dbReference type="EMBL" id="PVD33306.1"/>
    </source>
</evidence>
<keyword evidence="3" id="KW-0677">Repeat</keyword>
<keyword evidence="2" id="KW-0479">Metal-binding</keyword>
<dbReference type="OrthoDB" id="5576026at2759"/>
<dbReference type="InterPro" id="IPR050589">
    <property type="entry name" value="Ikaros_C2H2-ZF"/>
</dbReference>
<evidence type="ECO:0000256" key="2">
    <source>
        <dbReference type="ARBA" id="ARBA00022723"/>
    </source>
</evidence>
<organism evidence="11 12">
    <name type="scientific">Pomacea canaliculata</name>
    <name type="common">Golden apple snail</name>
    <dbReference type="NCBI Taxonomy" id="400727"/>
    <lineage>
        <taxon>Eukaryota</taxon>
        <taxon>Metazoa</taxon>
        <taxon>Spiralia</taxon>
        <taxon>Lophotrochozoa</taxon>
        <taxon>Mollusca</taxon>
        <taxon>Gastropoda</taxon>
        <taxon>Caenogastropoda</taxon>
        <taxon>Architaenioglossa</taxon>
        <taxon>Ampullarioidea</taxon>
        <taxon>Ampullariidae</taxon>
        <taxon>Pomacea</taxon>
    </lineage>
</organism>
<evidence type="ECO:0000256" key="4">
    <source>
        <dbReference type="ARBA" id="ARBA00022771"/>
    </source>
</evidence>
<dbReference type="EMBL" id="PZQS01000003">
    <property type="protein sequence ID" value="PVD33306.1"/>
    <property type="molecule type" value="Genomic_DNA"/>
</dbReference>
<feature type="region of interest" description="Disordered" evidence="9">
    <location>
        <begin position="155"/>
        <end position="198"/>
    </location>
</feature>
<proteinExistence type="predicted"/>
<keyword evidence="12" id="KW-1185">Reference proteome</keyword>
<evidence type="ECO:0000256" key="6">
    <source>
        <dbReference type="ARBA" id="ARBA00023125"/>
    </source>
</evidence>
<keyword evidence="4 8" id="KW-0863">Zinc-finger</keyword>
<dbReference type="GO" id="GO:0003700">
    <property type="term" value="F:DNA-binding transcription factor activity"/>
    <property type="evidence" value="ECO:0007669"/>
    <property type="project" value="TreeGrafter"/>
</dbReference>
<evidence type="ECO:0000259" key="10">
    <source>
        <dbReference type="PROSITE" id="PS50157"/>
    </source>
</evidence>
<evidence type="ECO:0000256" key="7">
    <source>
        <dbReference type="ARBA" id="ARBA00023242"/>
    </source>
</evidence>
<feature type="compositionally biased region" description="Basic and acidic residues" evidence="9">
    <location>
        <begin position="1"/>
        <end position="15"/>
    </location>
</feature>
<feature type="domain" description="C2H2-type" evidence="10">
    <location>
        <begin position="417"/>
        <end position="444"/>
    </location>
</feature>
<dbReference type="GO" id="GO:0000978">
    <property type="term" value="F:RNA polymerase II cis-regulatory region sequence-specific DNA binding"/>
    <property type="evidence" value="ECO:0007669"/>
    <property type="project" value="TreeGrafter"/>
</dbReference>
<dbReference type="PROSITE" id="PS50157">
    <property type="entry name" value="ZINC_FINGER_C2H2_2"/>
    <property type="match status" value="2"/>
</dbReference>